<feature type="domain" description="IPT/TIG" evidence="2">
    <location>
        <begin position="3"/>
        <end position="78"/>
    </location>
</feature>
<feature type="domain" description="IPT/TIG" evidence="2">
    <location>
        <begin position="161"/>
        <end position="243"/>
    </location>
</feature>
<organism evidence="3 4">
    <name type="scientific">Streptomyces xiangluensis</name>
    <dbReference type="NCBI Taxonomy" id="2665720"/>
    <lineage>
        <taxon>Bacteria</taxon>
        <taxon>Bacillati</taxon>
        <taxon>Actinomycetota</taxon>
        <taxon>Actinomycetes</taxon>
        <taxon>Kitasatosporales</taxon>
        <taxon>Streptomycetaceae</taxon>
        <taxon>Streptomyces</taxon>
    </lineage>
</organism>
<dbReference type="Gene3D" id="2.60.40.10">
    <property type="entry name" value="Immunoglobulins"/>
    <property type="match status" value="3"/>
</dbReference>
<feature type="domain" description="IPT/TIG" evidence="2">
    <location>
        <begin position="80"/>
        <end position="159"/>
    </location>
</feature>
<dbReference type="InterPro" id="IPR002909">
    <property type="entry name" value="IPT_dom"/>
</dbReference>
<evidence type="ECO:0000256" key="1">
    <source>
        <dbReference type="ARBA" id="ARBA00022729"/>
    </source>
</evidence>
<protein>
    <submittedName>
        <fullName evidence="3">IPT/TIG domain-containing protein</fullName>
    </submittedName>
</protein>
<evidence type="ECO:0000313" key="3">
    <source>
        <dbReference type="EMBL" id="MFC4466139.1"/>
    </source>
</evidence>
<dbReference type="InterPro" id="IPR052387">
    <property type="entry name" value="Fibrocystin"/>
</dbReference>
<keyword evidence="4" id="KW-1185">Reference proteome</keyword>
<accession>A0ABV8YPZ5</accession>
<sequence length="244" mass="23262">MNMPIDPEQGSTGGGAVVTFTGTGLSGATAVHFGSEPATITANTATSVSVVSPSGAGVVEATVTTPGGTSNPVPYYYVPPPVVLDVSPASGPTAGGSTVTITGRGLAATTSVRFGGSAVTPTVVSDSELTVVTPAVAAGTVPLVVTGRGGTAALSFDFVTPPAVTGFSPVTGTTAGGTLVDLTGTALSTTTGVTFGGVAATSFAVLSDTRIAAVTPAHSLGAVTVAVTTTGGSDAAPGEFLYVP</sequence>
<evidence type="ECO:0000259" key="2">
    <source>
        <dbReference type="SMART" id="SM00429"/>
    </source>
</evidence>
<dbReference type="SUPFAM" id="SSF81296">
    <property type="entry name" value="E set domains"/>
    <property type="match status" value="3"/>
</dbReference>
<comment type="caution">
    <text evidence="3">The sequence shown here is derived from an EMBL/GenBank/DDBJ whole genome shotgun (WGS) entry which is preliminary data.</text>
</comment>
<name>A0ABV8YPZ5_9ACTN</name>
<dbReference type="Proteomes" id="UP001596012">
    <property type="component" value="Unassembled WGS sequence"/>
</dbReference>
<dbReference type="CDD" id="cd00102">
    <property type="entry name" value="IPT"/>
    <property type="match status" value="1"/>
</dbReference>
<dbReference type="PANTHER" id="PTHR46769">
    <property type="entry name" value="POLYCYSTIC KIDNEY AND HEPATIC DISEASE 1 (AUTOSOMAL RECESSIVE)-LIKE 1"/>
    <property type="match status" value="1"/>
</dbReference>
<dbReference type="SMART" id="SM00429">
    <property type="entry name" value="IPT"/>
    <property type="match status" value="3"/>
</dbReference>
<reference evidence="4" key="1">
    <citation type="journal article" date="2019" name="Int. J. Syst. Evol. Microbiol.">
        <title>The Global Catalogue of Microorganisms (GCM) 10K type strain sequencing project: providing services to taxonomists for standard genome sequencing and annotation.</title>
        <authorList>
            <consortium name="The Broad Institute Genomics Platform"/>
            <consortium name="The Broad Institute Genome Sequencing Center for Infectious Disease"/>
            <person name="Wu L."/>
            <person name="Ma J."/>
        </authorList>
    </citation>
    <scope>NUCLEOTIDE SEQUENCE [LARGE SCALE GENOMIC DNA]</scope>
    <source>
        <strain evidence="4">DT43</strain>
    </source>
</reference>
<gene>
    <name evidence="3" type="ORF">ACFPH6_16680</name>
</gene>
<dbReference type="Pfam" id="PF01833">
    <property type="entry name" value="TIG"/>
    <property type="match status" value="3"/>
</dbReference>
<dbReference type="InterPro" id="IPR013783">
    <property type="entry name" value="Ig-like_fold"/>
</dbReference>
<dbReference type="EMBL" id="JBHSFG010000028">
    <property type="protein sequence ID" value="MFC4466139.1"/>
    <property type="molecule type" value="Genomic_DNA"/>
</dbReference>
<dbReference type="RefSeq" id="WP_386342541.1">
    <property type="nucleotide sequence ID" value="NZ_JBHSFG010000028.1"/>
</dbReference>
<evidence type="ECO:0000313" key="4">
    <source>
        <dbReference type="Proteomes" id="UP001596012"/>
    </source>
</evidence>
<dbReference type="PANTHER" id="PTHR46769:SF2">
    <property type="entry name" value="FIBROCYSTIN-L ISOFORM 2 PRECURSOR-RELATED"/>
    <property type="match status" value="1"/>
</dbReference>
<dbReference type="InterPro" id="IPR014756">
    <property type="entry name" value="Ig_E-set"/>
</dbReference>
<proteinExistence type="predicted"/>
<keyword evidence="1" id="KW-0732">Signal</keyword>